<evidence type="ECO:0000256" key="4">
    <source>
        <dbReference type="ARBA" id="ARBA00023326"/>
    </source>
</evidence>
<dbReference type="GO" id="GO:0000272">
    <property type="term" value="P:polysaccharide catabolic process"/>
    <property type="evidence" value="ECO:0007669"/>
    <property type="project" value="UniProtKB-KW"/>
</dbReference>
<dbReference type="GO" id="GO:0004553">
    <property type="term" value="F:hydrolase activity, hydrolyzing O-glycosyl compounds"/>
    <property type="evidence" value="ECO:0007669"/>
    <property type="project" value="InterPro"/>
</dbReference>
<evidence type="ECO:0000313" key="8">
    <source>
        <dbReference type="Proteomes" id="UP000019402"/>
    </source>
</evidence>
<reference evidence="7 8" key="1">
    <citation type="journal article" date="2014" name="Genome Announc.">
        <title>Draft Genome Sequence of Cytophaga fermentans JCM 21142T, a Facultative Anaerobe Isolated from Marine Mud.</title>
        <authorList>
            <person name="Starns D."/>
            <person name="Oshima K."/>
            <person name="Suda W."/>
            <person name="Iino T."/>
            <person name="Yuki M."/>
            <person name="Inoue J."/>
            <person name="Kitamura K."/>
            <person name="Iida T."/>
            <person name="Darby A."/>
            <person name="Hattori M."/>
            <person name="Ohkuma M."/>
        </authorList>
    </citation>
    <scope>NUCLEOTIDE SEQUENCE [LARGE SCALE GENOMIC DNA]</scope>
    <source>
        <strain evidence="7 8">JCM 21142</strain>
    </source>
</reference>
<dbReference type="InterPro" id="IPR012341">
    <property type="entry name" value="6hp_glycosidase-like_sf"/>
</dbReference>
<feature type="domain" description="Glycoside hydrolase family 9" evidence="6">
    <location>
        <begin position="26"/>
        <end position="142"/>
    </location>
</feature>
<accession>W7YM19</accession>
<feature type="chain" id="PRO_5004904505" evidence="5">
    <location>
        <begin position="23"/>
        <end position="152"/>
    </location>
</feature>
<feature type="signal peptide" evidence="5">
    <location>
        <begin position="1"/>
        <end position="22"/>
    </location>
</feature>
<keyword evidence="8" id="KW-1185">Reference proteome</keyword>
<evidence type="ECO:0000259" key="6">
    <source>
        <dbReference type="Pfam" id="PF00759"/>
    </source>
</evidence>
<evidence type="ECO:0000256" key="2">
    <source>
        <dbReference type="ARBA" id="ARBA00023277"/>
    </source>
</evidence>
<dbReference type="Gene3D" id="1.50.10.10">
    <property type="match status" value="1"/>
</dbReference>
<protein>
    <submittedName>
        <fullName evidence="7">Endoglucanase E-4</fullName>
    </submittedName>
</protein>
<keyword evidence="4" id="KW-0624">Polysaccharide degradation</keyword>
<keyword evidence="2" id="KW-0119">Carbohydrate metabolism</keyword>
<gene>
    <name evidence="7" type="ORF">JCM21142_104442</name>
</gene>
<dbReference type="Pfam" id="PF00759">
    <property type="entry name" value="Glyco_hydro_9"/>
    <property type="match status" value="1"/>
</dbReference>
<dbReference type="EMBL" id="BAMD01000108">
    <property type="protein sequence ID" value="GAF05696.1"/>
    <property type="molecule type" value="Genomic_DNA"/>
</dbReference>
<organism evidence="7 8">
    <name type="scientific">Saccharicrinis fermentans DSM 9555 = JCM 21142</name>
    <dbReference type="NCBI Taxonomy" id="869213"/>
    <lineage>
        <taxon>Bacteria</taxon>
        <taxon>Pseudomonadati</taxon>
        <taxon>Bacteroidota</taxon>
        <taxon>Bacteroidia</taxon>
        <taxon>Marinilabiliales</taxon>
        <taxon>Marinilabiliaceae</taxon>
        <taxon>Saccharicrinis</taxon>
    </lineage>
</organism>
<name>W7YM19_9BACT</name>
<evidence type="ECO:0000313" key="7">
    <source>
        <dbReference type="EMBL" id="GAF05696.1"/>
    </source>
</evidence>
<dbReference type="PANTHER" id="PTHR22298">
    <property type="entry name" value="ENDO-1,4-BETA-GLUCANASE"/>
    <property type="match status" value="1"/>
</dbReference>
<evidence type="ECO:0000256" key="3">
    <source>
        <dbReference type="ARBA" id="ARBA00023295"/>
    </source>
</evidence>
<evidence type="ECO:0000256" key="1">
    <source>
        <dbReference type="ARBA" id="ARBA00022801"/>
    </source>
</evidence>
<keyword evidence="5" id="KW-0732">Signal</keyword>
<dbReference type="SUPFAM" id="SSF48208">
    <property type="entry name" value="Six-hairpin glycosidases"/>
    <property type="match status" value="1"/>
</dbReference>
<dbReference type="eggNOG" id="COG5297">
    <property type="taxonomic scope" value="Bacteria"/>
</dbReference>
<keyword evidence="1" id="KW-0378">Hydrolase</keyword>
<sequence length="152" mass="17043">MKQSFILIAFLICCTFSNSLVAQHNYGEVLQKSMFFYEAQQAGELSPNNRVTWRANAAIEDGSDVNLDLTGGWFDAGDHVKFNFPMAYSVTTLCWGYLENKDVYASTNQKEIFLENIKHVTDYLIKCHTAPNELYGQIGDGAKTIAIGCLPR</sequence>
<comment type="caution">
    <text evidence="7">The sequence shown here is derived from an EMBL/GenBank/DDBJ whole genome shotgun (WGS) entry which is preliminary data.</text>
</comment>
<dbReference type="InterPro" id="IPR001701">
    <property type="entry name" value="Glyco_hydro_9"/>
</dbReference>
<dbReference type="OrthoDB" id="9808897at2"/>
<dbReference type="InterPro" id="IPR008928">
    <property type="entry name" value="6-hairpin_glycosidase_sf"/>
</dbReference>
<keyword evidence="3" id="KW-0326">Glycosidase</keyword>
<dbReference type="Proteomes" id="UP000019402">
    <property type="component" value="Unassembled WGS sequence"/>
</dbReference>
<evidence type="ECO:0000256" key="5">
    <source>
        <dbReference type="SAM" id="SignalP"/>
    </source>
</evidence>
<dbReference type="AlphaFoldDB" id="W7YM19"/>
<proteinExistence type="predicted"/>